<reference evidence="1 2" key="1">
    <citation type="journal article" date="2012" name="J. Bacteriol.">
        <title>Genome Sequence of Nitratireductor indicus Type Strain C115.</title>
        <authorList>
            <person name="Lai Q."/>
            <person name="Li G."/>
            <person name="Yu Z."/>
            <person name="Shao Z."/>
        </authorList>
    </citation>
    <scope>NUCLEOTIDE SEQUENCE [LARGE SCALE GENOMIC DNA]</scope>
    <source>
        <strain evidence="1 2">C115</strain>
    </source>
</reference>
<dbReference type="EMBL" id="AMSI01000020">
    <property type="protein sequence ID" value="EKF40250.1"/>
    <property type="molecule type" value="Genomic_DNA"/>
</dbReference>
<comment type="caution">
    <text evidence="1">The sequence shown here is derived from an EMBL/GenBank/DDBJ whole genome shotgun (WGS) entry which is preliminary data.</text>
</comment>
<dbReference type="AlphaFoldDB" id="K2NLB8"/>
<sequence>MVALRQFRNTRPSFSDLLPYAGLVDDGVILLKDGSVMAGWYFAGPDSESSTNLERNERDCQVDYGFAWG</sequence>
<dbReference type="Proteomes" id="UP000007374">
    <property type="component" value="Unassembled WGS sequence"/>
</dbReference>
<evidence type="ECO:0000313" key="2">
    <source>
        <dbReference type="Proteomes" id="UP000007374"/>
    </source>
</evidence>
<accession>K2NLB8</accession>
<dbReference type="eggNOG" id="COG3451">
    <property type="taxonomic scope" value="Bacteria"/>
</dbReference>
<gene>
    <name evidence="1" type="ORF">NA8A_21581</name>
</gene>
<protein>
    <submittedName>
        <fullName evidence="1">Conjugal transfer protein TrbE</fullName>
    </submittedName>
</protein>
<evidence type="ECO:0000313" key="1">
    <source>
        <dbReference type="EMBL" id="EKF40250.1"/>
    </source>
</evidence>
<organism evidence="1 2">
    <name type="scientific">Nitratireductor indicus C115</name>
    <dbReference type="NCBI Taxonomy" id="1231190"/>
    <lineage>
        <taxon>Bacteria</taxon>
        <taxon>Pseudomonadati</taxon>
        <taxon>Pseudomonadota</taxon>
        <taxon>Alphaproteobacteria</taxon>
        <taxon>Hyphomicrobiales</taxon>
        <taxon>Phyllobacteriaceae</taxon>
        <taxon>Nitratireductor</taxon>
    </lineage>
</organism>
<dbReference type="STRING" id="721133.SAMN05216176_11556"/>
<proteinExistence type="predicted"/>
<name>K2NLB8_9HYPH</name>
<keyword evidence="2" id="KW-1185">Reference proteome</keyword>
<dbReference type="PATRIC" id="fig|1231190.3.peg.4459"/>